<accession>A0A653E7P6</accession>
<gene>
    <name evidence="2" type="ORF">PMYSY11_3773</name>
</gene>
<dbReference type="EMBL" id="LR215729">
    <property type="protein sequence ID" value="VEV98817.1"/>
    <property type="molecule type" value="Genomic_DNA"/>
</dbReference>
<proteinExistence type="predicted"/>
<protein>
    <submittedName>
        <fullName evidence="2">Uncharacterized protein</fullName>
    </submittedName>
</protein>
<evidence type="ECO:0000313" key="2">
    <source>
        <dbReference type="EMBL" id="VEV98817.1"/>
    </source>
</evidence>
<sequence length="96" mass="10327">MHAGFVLGDCKFSQMLNNSRRGQGATHKRIGKQSSNGGHSGYLFLEIVSNMSLGKVIEAALQGSLGSDAGCNMEKMLRTIAEQVNSIKAELIDNRT</sequence>
<organism evidence="2">
    <name type="scientific">Pseudomonas marincola</name>
    <dbReference type="NCBI Taxonomy" id="437900"/>
    <lineage>
        <taxon>Bacteria</taxon>
        <taxon>Pseudomonadati</taxon>
        <taxon>Pseudomonadota</taxon>
        <taxon>Gammaproteobacteria</taxon>
        <taxon>Pseudomonadales</taxon>
        <taxon>Pseudomonadaceae</taxon>
        <taxon>Pseudomonas</taxon>
    </lineage>
</organism>
<dbReference type="AlphaFoldDB" id="A0A653E7P6"/>
<evidence type="ECO:0000256" key="1">
    <source>
        <dbReference type="SAM" id="MobiDB-lite"/>
    </source>
</evidence>
<feature type="region of interest" description="Disordered" evidence="1">
    <location>
        <begin position="19"/>
        <end position="39"/>
    </location>
</feature>
<reference evidence="2" key="1">
    <citation type="submission" date="2019-02" db="EMBL/GenBank/DDBJ databases">
        <authorList>
            <consortium name="Genoscope - CEA"/>
            <person name="William W."/>
        </authorList>
    </citation>
    <scope>NUCLEOTIDE SEQUENCE [LARGE SCALE GENOMIC DNA]</scope>
    <source>
        <strain evidence="2">YSy11</strain>
    </source>
</reference>
<name>A0A653E7P6_9PSED</name>